<organism evidence="2 3">
    <name type="scientific">Cyphellophora europaea (strain CBS 101466)</name>
    <name type="common">Phialophora europaea</name>
    <dbReference type="NCBI Taxonomy" id="1220924"/>
    <lineage>
        <taxon>Eukaryota</taxon>
        <taxon>Fungi</taxon>
        <taxon>Dikarya</taxon>
        <taxon>Ascomycota</taxon>
        <taxon>Pezizomycotina</taxon>
        <taxon>Eurotiomycetes</taxon>
        <taxon>Chaetothyriomycetidae</taxon>
        <taxon>Chaetothyriales</taxon>
        <taxon>Cyphellophoraceae</taxon>
        <taxon>Cyphellophora</taxon>
    </lineage>
</organism>
<dbReference type="VEuPathDB" id="FungiDB:HMPREF1541_08812"/>
<dbReference type="GeneID" id="19976151"/>
<dbReference type="InParanoid" id="W2RLC9"/>
<protein>
    <recommendedName>
        <fullName evidence="4">Myb-like domain-containing protein</fullName>
    </recommendedName>
</protein>
<feature type="compositionally biased region" description="Basic and acidic residues" evidence="1">
    <location>
        <begin position="268"/>
        <end position="284"/>
    </location>
</feature>
<accession>W2RLC9</accession>
<name>W2RLC9_CYPE1</name>
<dbReference type="eggNOG" id="ENOG502SXKK">
    <property type="taxonomic scope" value="Eukaryota"/>
</dbReference>
<keyword evidence="3" id="KW-1185">Reference proteome</keyword>
<dbReference type="OrthoDB" id="5427780at2759"/>
<feature type="region of interest" description="Disordered" evidence="1">
    <location>
        <begin position="169"/>
        <end position="200"/>
    </location>
</feature>
<evidence type="ECO:0008006" key="4">
    <source>
        <dbReference type="Google" id="ProtNLM"/>
    </source>
</evidence>
<proteinExistence type="predicted"/>
<evidence type="ECO:0000313" key="2">
    <source>
        <dbReference type="EMBL" id="ETN36534.1"/>
    </source>
</evidence>
<sequence length="314" mass="35091">MSFRAVYTDKTGKQKIVEVPWYAAFSPGPVRKVKQIEPEKPCTHCHGRGKEIVKDGKPSAQVHFAHDKETYTKADNKKIRAMKSENKSWKEILDAINKKSLSQLKEHYKNDLQGDGNAADVAAGAQVYSAHAKETYTKGDDKVIVEMKNAGKTWGDILSAIKKESQSQLKEHYKNNLKDGNGAADNGTGGSTHEKETYSKANNKTIIQMKNADKPWDEILKAIDKKSKSQLIEHYKTTLKERAEQAKGNGGDGKKAEAQAYPSGSKKGAVDPKVAELAKESGHRRWQDLCSRHFDETGERLTTAEARRRYPDYD</sequence>
<feature type="region of interest" description="Disordered" evidence="1">
    <location>
        <begin position="242"/>
        <end position="284"/>
    </location>
</feature>
<reference evidence="2 3" key="1">
    <citation type="submission" date="2013-03" db="EMBL/GenBank/DDBJ databases">
        <title>The Genome Sequence of Phialophora europaea CBS 101466.</title>
        <authorList>
            <consortium name="The Broad Institute Genomics Platform"/>
            <person name="Cuomo C."/>
            <person name="de Hoog S."/>
            <person name="Gorbushina A."/>
            <person name="Walker B."/>
            <person name="Young S.K."/>
            <person name="Zeng Q."/>
            <person name="Gargeya S."/>
            <person name="Fitzgerald M."/>
            <person name="Haas B."/>
            <person name="Abouelleil A."/>
            <person name="Allen A.W."/>
            <person name="Alvarado L."/>
            <person name="Arachchi H.M."/>
            <person name="Berlin A.M."/>
            <person name="Chapman S.B."/>
            <person name="Gainer-Dewar J."/>
            <person name="Goldberg J."/>
            <person name="Griggs A."/>
            <person name="Gujja S."/>
            <person name="Hansen M."/>
            <person name="Howarth C."/>
            <person name="Imamovic A."/>
            <person name="Ireland A."/>
            <person name="Larimer J."/>
            <person name="McCowan C."/>
            <person name="Murphy C."/>
            <person name="Pearson M."/>
            <person name="Poon T.W."/>
            <person name="Priest M."/>
            <person name="Roberts A."/>
            <person name="Saif S."/>
            <person name="Shea T."/>
            <person name="Sisk P."/>
            <person name="Sykes S."/>
            <person name="Wortman J."/>
            <person name="Nusbaum C."/>
            <person name="Birren B."/>
        </authorList>
    </citation>
    <scope>NUCLEOTIDE SEQUENCE [LARGE SCALE GENOMIC DNA]</scope>
    <source>
        <strain evidence="2 3">CBS 101466</strain>
    </source>
</reference>
<dbReference type="AlphaFoldDB" id="W2RLC9"/>
<gene>
    <name evidence="2" type="ORF">HMPREF1541_08812</name>
</gene>
<dbReference type="HOGENOM" id="CLU_885717_0_0_1"/>
<dbReference type="EMBL" id="KB822725">
    <property type="protein sequence ID" value="ETN36534.1"/>
    <property type="molecule type" value="Genomic_DNA"/>
</dbReference>
<evidence type="ECO:0000256" key="1">
    <source>
        <dbReference type="SAM" id="MobiDB-lite"/>
    </source>
</evidence>
<dbReference type="Proteomes" id="UP000030752">
    <property type="component" value="Unassembled WGS sequence"/>
</dbReference>
<evidence type="ECO:0000313" key="3">
    <source>
        <dbReference type="Proteomes" id="UP000030752"/>
    </source>
</evidence>
<dbReference type="RefSeq" id="XP_008721352.1">
    <property type="nucleotide sequence ID" value="XM_008723130.1"/>
</dbReference>